<feature type="binding site" evidence="8">
    <location>
        <begin position="12"/>
        <end position="17"/>
    </location>
    <ligand>
        <name>ATP</name>
        <dbReference type="ChEBI" id="CHEBI:30616"/>
    </ligand>
</feature>
<protein>
    <recommendedName>
        <fullName evidence="8">ATP-dependent dethiobiotin synthetase BioD</fullName>
        <ecNumber evidence="8">6.3.3.3</ecNumber>
    </recommendedName>
    <alternativeName>
        <fullName evidence="8">DTB synthetase</fullName>
        <shortName evidence="8">DTBS</shortName>
    </alternativeName>
    <alternativeName>
        <fullName evidence="8">Dethiobiotin synthase</fullName>
    </alternativeName>
</protein>
<name>A0A0W0Y3B0_9GAMM</name>
<dbReference type="PANTHER" id="PTHR43210">
    <property type="entry name" value="DETHIOBIOTIN SYNTHETASE"/>
    <property type="match status" value="1"/>
</dbReference>
<dbReference type="GO" id="GO:0005829">
    <property type="term" value="C:cytosol"/>
    <property type="evidence" value="ECO:0007669"/>
    <property type="project" value="TreeGrafter"/>
</dbReference>
<comment type="catalytic activity">
    <reaction evidence="8">
        <text>(7R,8S)-7,8-diammoniononanoate + CO2 + ATP = (4R,5S)-dethiobiotin + ADP + phosphate + 3 H(+)</text>
        <dbReference type="Rhea" id="RHEA:15805"/>
        <dbReference type="ChEBI" id="CHEBI:15378"/>
        <dbReference type="ChEBI" id="CHEBI:16526"/>
        <dbReference type="ChEBI" id="CHEBI:30616"/>
        <dbReference type="ChEBI" id="CHEBI:43474"/>
        <dbReference type="ChEBI" id="CHEBI:149469"/>
        <dbReference type="ChEBI" id="CHEBI:149473"/>
        <dbReference type="ChEBI" id="CHEBI:456216"/>
        <dbReference type="EC" id="6.3.3.3"/>
    </reaction>
</comment>
<dbReference type="GO" id="GO:0005524">
    <property type="term" value="F:ATP binding"/>
    <property type="evidence" value="ECO:0007669"/>
    <property type="project" value="UniProtKB-UniRule"/>
</dbReference>
<evidence type="ECO:0000256" key="5">
    <source>
        <dbReference type="ARBA" id="ARBA00022756"/>
    </source>
</evidence>
<dbReference type="EC" id="6.3.3.3" evidence="8"/>
<dbReference type="InterPro" id="IPR004472">
    <property type="entry name" value="DTB_synth_BioD"/>
</dbReference>
<feature type="binding site" evidence="8">
    <location>
        <position position="41"/>
    </location>
    <ligand>
        <name>substrate</name>
    </ligand>
</feature>
<dbReference type="PIRSF" id="PIRSF006755">
    <property type="entry name" value="DTB_synth"/>
    <property type="match status" value="1"/>
</dbReference>
<dbReference type="FunFam" id="3.40.50.300:FF:000292">
    <property type="entry name" value="ATP-dependent dethiobiotin synthetase BioD"/>
    <property type="match status" value="1"/>
</dbReference>
<comment type="similarity">
    <text evidence="8">Belongs to the dethiobiotin synthetase family.</text>
</comment>
<dbReference type="EMBL" id="LNYS01000006">
    <property type="protein sequence ID" value="KTD51543.1"/>
    <property type="molecule type" value="Genomic_DNA"/>
</dbReference>
<dbReference type="AlphaFoldDB" id="A0A0W0Y3B0"/>
<organism evidence="9 10">
    <name type="scientific">Legionella quinlivanii</name>
    <dbReference type="NCBI Taxonomy" id="45073"/>
    <lineage>
        <taxon>Bacteria</taxon>
        <taxon>Pseudomonadati</taxon>
        <taxon>Pseudomonadota</taxon>
        <taxon>Gammaproteobacteria</taxon>
        <taxon>Legionellales</taxon>
        <taxon>Legionellaceae</taxon>
        <taxon>Legionella</taxon>
    </lineage>
</organism>
<comment type="function">
    <text evidence="8">Catalyzes a mechanistically unusual reaction, the ATP-dependent insertion of CO2 between the N7 and N8 nitrogen atoms of 7,8-diaminopelargonic acid (DAPA, also called 7,8-diammoniononanoate) to form a ureido ring.</text>
</comment>
<keyword evidence="7 8" id="KW-0460">Magnesium</keyword>
<evidence type="ECO:0000313" key="10">
    <source>
        <dbReference type="Proteomes" id="UP000054618"/>
    </source>
</evidence>
<dbReference type="Proteomes" id="UP000054618">
    <property type="component" value="Unassembled WGS sequence"/>
</dbReference>
<comment type="caution">
    <text evidence="9">The sequence shown here is derived from an EMBL/GenBank/DDBJ whole genome shotgun (WGS) entry which is preliminary data.</text>
</comment>
<dbReference type="UniPathway" id="UPA00078">
    <property type="reaction ID" value="UER00161"/>
</dbReference>
<evidence type="ECO:0000313" key="9">
    <source>
        <dbReference type="EMBL" id="KTD51543.1"/>
    </source>
</evidence>
<comment type="caution">
    <text evidence="8">Lacks conserved residue(s) required for the propagation of feature annotation.</text>
</comment>
<keyword evidence="3 8" id="KW-0479">Metal-binding</keyword>
<dbReference type="STRING" id="45073.Lqui_0387"/>
<keyword evidence="5 8" id="KW-0093">Biotin biosynthesis</keyword>
<keyword evidence="4 8" id="KW-0547">Nucleotide-binding</keyword>
<dbReference type="GO" id="GO:0009102">
    <property type="term" value="P:biotin biosynthetic process"/>
    <property type="evidence" value="ECO:0007669"/>
    <property type="project" value="UniProtKB-UniRule"/>
</dbReference>
<dbReference type="RefSeq" id="WP_058506513.1">
    <property type="nucleotide sequence ID" value="NZ_CAAAIK010000002.1"/>
</dbReference>
<keyword evidence="10" id="KW-1185">Reference proteome</keyword>
<comment type="cofactor">
    <cofactor evidence="8">
        <name>Mg(2+)</name>
        <dbReference type="ChEBI" id="CHEBI:18420"/>
    </cofactor>
</comment>
<dbReference type="GO" id="GO:0000287">
    <property type="term" value="F:magnesium ion binding"/>
    <property type="evidence" value="ECO:0007669"/>
    <property type="project" value="UniProtKB-UniRule"/>
</dbReference>
<gene>
    <name evidence="8 9" type="primary">bioD</name>
    <name evidence="9" type="ORF">Lqui_0387</name>
</gene>
<keyword evidence="6 8" id="KW-0067">ATP-binding</keyword>
<dbReference type="NCBIfam" id="TIGR00347">
    <property type="entry name" value="bioD"/>
    <property type="match status" value="1"/>
</dbReference>
<feature type="binding site" evidence="8">
    <location>
        <position position="49"/>
    </location>
    <ligand>
        <name>Mg(2+)</name>
        <dbReference type="ChEBI" id="CHEBI:18420"/>
    </ligand>
</feature>
<dbReference type="Gene3D" id="3.40.50.300">
    <property type="entry name" value="P-loop containing nucleotide triphosphate hydrolases"/>
    <property type="match status" value="1"/>
</dbReference>
<evidence type="ECO:0000256" key="8">
    <source>
        <dbReference type="HAMAP-Rule" id="MF_00336"/>
    </source>
</evidence>
<feature type="binding site" evidence="8">
    <location>
        <position position="16"/>
    </location>
    <ligand>
        <name>Mg(2+)</name>
        <dbReference type="ChEBI" id="CHEBI:18420"/>
    </ligand>
</feature>
<evidence type="ECO:0000256" key="2">
    <source>
        <dbReference type="ARBA" id="ARBA00022598"/>
    </source>
</evidence>
<accession>A0A0W0Y3B0</accession>
<keyword evidence="2 8" id="KW-0436">Ligase</keyword>
<keyword evidence="1 8" id="KW-0963">Cytoplasm</keyword>
<dbReference type="PANTHER" id="PTHR43210:SF5">
    <property type="entry name" value="DETHIOBIOTIN SYNTHETASE"/>
    <property type="match status" value="1"/>
</dbReference>
<dbReference type="OrthoDB" id="9802097at2"/>
<feature type="binding site" evidence="8">
    <location>
        <begin position="114"/>
        <end position="117"/>
    </location>
    <ligand>
        <name>ATP</name>
        <dbReference type="ChEBI" id="CHEBI:30616"/>
    </ligand>
</feature>
<reference evidence="9 10" key="1">
    <citation type="submission" date="2015-11" db="EMBL/GenBank/DDBJ databases">
        <title>Genomic analysis of 38 Legionella species identifies large and diverse effector repertoires.</title>
        <authorList>
            <person name="Burstein D."/>
            <person name="Amaro F."/>
            <person name="Zusman T."/>
            <person name="Lifshitz Z."/>
            <person name="Cohen O."/>
            <person name="Gilbert J.A."/>
            <person name="Pupko T."/>
            <person name="Shuman H.A."/>
            <person name="Segal G."/>
        </authorList>
    </citation>
    <scope>NUCLEOTIDE SEQUENCE [LARGE SCALE GENOMIC DNA]</scope>
    <source>
        <strain evidence="9 10">CDC#1442-AUS-E</strain>
    </source>
</reference>
<feature type="active site" evidence="8">
    <location>
        <position position="37"/>
    </location>
</feature>
<dbReference type="SUPFAM" id="SSF52540">
    <property type="entry name" value="P-loop containing nucleoside triphosphate hydrolases"/>
    <property type="match status" value="1"/>
</dbReference>
<dbReference type="PATRIC" id="fig|45073.5.peg.414"/>
<evidence type="ECO:0000256" key="1">
    <source>
        <dbReference type="ARBA" id="ARBA00022490"/>
    </source>
</evidence>
<comment type="pathway">
    <text evidence="8">Cofactor biosynthesis; biotin biosynthesis; biotin from 7,8-diaminononanoate: step 1/2.</text>
</comment>
<dbReference type="CDD" id="cd03109">
    <property type="entry name" value="DTBS"/>
    <property type="match status" value="1"/>
</dbReference>
<evidence type="ECO:0000256" key="7">
    <source>
        <dbReference type="ARBA" id="ARBA00022842"/>
    </source>
</evidence>
<dbReference type="GO" id="GO:0004141">
    <property type="term" value="F:dethiobiotin synthase activity"/>
    <property type="evidence" value="ECO:0007669"/>
    <property type="project" value="UniProtKB-UniRule"/>
</dbReference>
<sequence length="217" mass="24164">MKSYFITGTDTDCGKTYVTCQLLDYLHGRDKSALALKPVASGCVFENGKAVYSDLVRLTEHNLKPEIPINGWHFAAPISPHLAAGAENVILTAEKIANFCKKKEYTHFDYLLIEGAGGLFVPLNDQESWIDLIRLMNIPVILVVGLKLGCLNHALLTDSVLRSNHCPVAGWIANILDPEMLEIEKNITTLKERLQMPYLGRTDYHKGLLLDGNKDMI</sequence>
<dbReference type="HAMAP" id="MF_00336">
    <property type="entry name" value="BioD"/>
    <property type="match status" value="1"/>
</dbReference>
<comment type="subcellular location">
    <subcellularLocation>
        <location evidence="8">Cytoplasm</location>
    </subcellularLocation>
</comment>
<evidence type="ECO:0000256" key="4">
    <source>
        <dbReference type="ARBA" id="ARBA00022741"/>
    </source>
</evidence>
<feature type="binding site" evidence="8">
    <location>
        <position position="114"/>
    </location>
    <ligand>
        <name>Mg(2+)</name>
        <dbReference type="ChEBI" id="CHEBI:18420"/>
    </ligand>
</feature>
<proteinExistence type="inferred from homology"/>
<evidence type="ECO:0000256" key="3">
    <source>
        <dbReference type="ARBA" id="ARBA00022723"/>
    </source>
</evidence>
<evidence type="ECO:0000256" key="6">
    <source>
        <dbReference type="ARBA" id="ARBA00022840"/>
    </source>
</evidence>
<dbReference type="InterPro" id="IPR027417">
    <property type="entry name" value="P-loop_NTPase"/>
</dbReference>
<comment type="subunit">
    <text evidence="8">Homodimer.</text>
</comment>
<dbReference type="GO" id="GO:0042803">
    <property type="term" value="F:protein homodimerization activity"/>
    <property type="evidence" value="ECO:0007669"/>
    <property type="project" value="UniProtKB-ARBA"/>
</dbReference>
<dbReference type="Pfam" id="PF13500">
    <property type="entry name" value="AAA_26"/>
    <property type="match status" value="1"/>
</dbReference>